<dbReference type="Proteomes" id="UP000243006">
    <property type="component" value="Unassembled WGS sequence"/>
</dbReference>
<evidence type="ECO:0000313" key="1">
    <source>
        <dbReference type="EMBL" id="OUC46993.1"/>
    </source>
</evidence>
<evidence type="ECO:0000313" key="2">
    <source>
        <dbReference type="Proteomes" id="UP000243006"/>
    </source>
</evidence>
<comment type="caution">
    <text evidence="1">The sequence shown here is derived from an EMBL/GenBank/DDBJ whole genome shotgun (WGS) entry which is preliminary data.</text>
</comment>
<name>A0A1Y3EPC1_9BILA</name>
<reference evidence="1 2" key="1">
    <citation type="submission" date="2015-04" db="EMBL/GenBank/DDBJ databases">
        <title>Draft genome of the roundworm Trichinella nativa.</title>
        <authorList>
            <person name="Mitreva M."/>
        </authorList>
    </citation>
    <scope>NUCLEOTIDE SEQUENCE [LARGE SCALE GENOMIC DNA]</scope>
    <source>
        <strain evidence="1 2">ISS45</strain>
    </source>
</reference>
<organism evidence="1 2">
    <name type="scientific">Trichinella nativa</name>
    <dbReference type="NCBI Taxonomy" id="6335"/>
    <lineage>
        <taxon>Eukaryota</taxon>
        <taxon>Metazoa</taxon>
        <taxon>Ecdysozoa</taxon>
        <taxon>Nematoda</taxon>
        <taxon>Enoplea</taxon>
        <taxon>Dorylaimia</taxon>
        <taxon>Trichinellida</taxon>
        <taxon>Trichinellidae</taxon>
        <taxon>Trichinella</taxon>
    </lineage>
</organism>
<dbReference type="EMBL" id="LVZM01005504">
    <property type="protein sequence ID" value="OUC46993.1"/>
    <property type="molecule type" value="Genomic_DNA"/>
</dbReference>
<protein>
    <submittedName>
        <fullName evidence="1">Uncharacterized protein</fullName>
    </submittedName>
</protein>
<proteinExistence type="predicted"/>
<gene>
    <name evidence="1" type="ORF">D917_01527</name>
</gene>
<dbReference type="AlphaFoldDB" id="A0A1Y3EPC1"/>
<sequence>MNHRLKFGFKISVQKLRNKTVATIFLPYNSWLRDCTITLLQQD</sequence>
<accession>A0A1Y3EPC1</accession>